<sequence length="195" mass="20455">MVDEFQPSRQKADLAEVVEMLLDKGIVINADIAVSIGDTQLLGVQLRAAIASFETAAKYGLEFPEGTDMRRVAEAAGEPELAEMRDARPVVDPTRGVNVTPEPEADGDEQHSEGEDTGDAESESDAGDDEDGGLLSDESGERGTEHVSARPDPDEPTSGGFDLVSGDGGIGESLTEIGDESDDDTDGDESEGESQ</sequence>
<dbReference type="GO" id="GO:0031411">
    <property type="term" value="C:gas vesicle"/>
    <property type="evidence" value="ECO:0007669"/>
    <property type="project" value="UniProtKB-SubCell"/>
</dbReference>
<protein>
    <submittedName>
        <fullName evidence="5">Gas vesicle protein GvpA</fullName>
    </submittedName>
</protein>
<dbReference type="GO" id="GO:0012506">
    <property type="term" value="C:vesicle membrane"/>
    <property type="evidence" value="ECO:0007669"/>
    <property type="project" value="InterPro"/>
</dbReference>
<dbReference type="PANTHER" id="PTHR35344">
    <property type="entry name" value="GAS VESICLE STRUCTURAL PROTEIN 2-RELATED"/>
    <property type="match status" value="1"/>
</dbReference>
<gene>
    <name evidence="5" type="ORF">B2G88_17760</name>
</gene>
<dbReference type="RefSeq" id="WP_087715551.1">
    <property type="nucleotide sequence ID" value="NZ_MWPH01000004.1"/>
</dbReference>
<feature type="region of interest" description="Disordered" evidence="4">
    <location>
        <begin position="77"/>
        <end position="195"/>
    </location>
</feature>
<dbReference type="Pfam" id="PF00741">
    <property type="entry name" value="Gas_vesicle"/>
    <property type="match status" value="1"/>
</dbReference>
<evidence type="ECO:0000313" key="5">
    <source>
        <dbReference type="EMBL" id="OVE83246.1"/>
    </source>
</evidence>
<organism evidence="5 6">
    <name type="scientific">Natronolimnobius baerhuensis</name>
    <dbReference type="NCBI Taxonomy" id="253108"/>
    <lineage>
        <taxon>Archaea</taxon>
        <taxon>Methanobacteriati</taxon>
        <taxon>Methanobacteriota</taxon>
        <taxon>Stenosarchaea group</taxon>
        <taxon>Halobacteria</taxon>
        <taxon>Halobacteriales</taxon>
        <taxon>Natrialbaceae</taxon>
        <taxon>Natronolimnobius</taxon>
    </lineage>
</organism>
<dbReference type="Proteomes" id="UP000196084">
    <property type="component" value="Unassembled WGS sequence"/>
</dbReference>
<feature type="compositionally biased region" description="Basic and acidic residues" evidence="4">
    <location>
        <begin position="139"/>
        <end position="153"/>
    </location>
</feature>
<dbReference type="PANTHER" id="PTHR35344:SF4">
    <property type="entry name" value="GAS VESICLE PROTEIN A1"/>
    <property type="match status" value="1"/>
</dbReference>
<dbReference type="EMBL" id="MWPH01000004">
    <property type="protein sequence ID" value="OVE83246.1"/>
    <property type="molecule type" value="Genomic_DNA"/>
</dbReference>
<dbReference type="InterPro" id="IPR018493">
    <property type="entry name" value="GvpA-like_CS"/>
</dbReference>
<dbReference type="OrthoDB" id="170622at2157"/>
<reference evidence="5 6" key="1">
    <citation type="submission" date="2017-02" db="EMBL/GenBank/DDBJ databases">
        <title>Natronthermophilus aegyptiacus gen. nov.,sp. nov., an aerobic, extremely halophilic alkalithermophilic archaeon isolated from the athalassohaline Wadi An Natrun, Egypt.</title>
        <authorList>
            <person name="Zhao B."/>
        </authorList>
    </citation>
    <scope>NUCLEOTIDE SEQUENCE [LARGE SCALE GENOMIC DNA]</scope>
    <source>
        <strain evidence="5 6">CGMCC 1.3597</strain>
    </source>
</reference>
<accession>A0A202E4M4</accession>
<evidence type="ECO:0000256" key="3">
    <source>
        <dbReference type="ARBA" id="ARBA00035646"/>
    </source>
</evidence>
<dbReference type="InterPro" id="IPR050530">
    <property type="entry name" value="GvpA"/>
</dbReference>
<feature type="compositionally biased region" description="Acidic residues" evidence="4">
    <location>
        <begin position="177"/>
        <end position="195"/>
    </location>
</feature>
<dbReference type="AlphaFoldDB" id="A0A202E4M4"/>
<dbReference type="NCBIfam" id="NF046090">
    <property type="entry name" value="halo_gas_GvpJ"/>
    <property type="match status" value="1"/>
</dbReference>
<dbReference type="PROSITE" id="PS00234">
    <property type="entry name" value="GAS_VESICLE_A_1"/>
    <property type="match status" value="1"/>
</dbReference>
<keyword evidence="1" id="KW-0304">Gas vesicle</keyword>
<proteinExistence type="inferred from homology"/>
<dbReference type="GO" id="GO:0005198">
    <property type="term" value="F:structural molecule activity"/>
    <property type="evidence" value="ECO:0007669"/>
    <property type="project" value="InterPro"/>
</dbReference>
<comment type="subcellular location">
    <subcellularLocation>
        <location evidence="2">Gas vesicle</location>
    </subcellularLocation>
</comment>
<evidence type="ECO:0000256" key="1">
    <source>
        <dbReference type="ARBA" id="ARBA00022987"/>
    </source>
</evidence>
<evidence type="ECO:0000256" key="4">
    <source>
        <dbReference type="SAM" id="MobiDB-lite"/>
    </source>
</evidence>
<comment type="caution">
    <text evidence="5">The sequence shown here is derived from an EMBL/GenBank/DDBJ whole genome shotgun (WGS) entry which is preliminary data.</text>
</comment>
<feature type="compositionally biased region" description="Acidic residues" evidence="4">
    <location>
        <begin position="115"/>
        <end position="132"/>
    </location>
</feature>
<name>A0A202E4M4_9EURY</name>
<evidence type="ECO:0000313" key="6">
    <source>
        <dbReference type="Proteomes" id="UP000196084"/>
    </source>
</evidence>
<dbReference type="PROSITE" id="PS00669">
    <property type="entry name" value="GAS_VESICLE_A_2"/>
    <property type="match status" value="1"/>
</dbReference>
<evidence type="ECO:0000256" key="2">
    <source>
        <dbReference type="ARBA" id="ARBA00035108"/>
    </source>
</evidence>
<comment type="similarity">
    <text evidence="3">Belongs to the gas vesicle GvpA family.</text>
</comment>
<keyword evidence="6" id="KW-1185">Reference proteome</keyword>
<dbReference type="InterPro" id="IPR000638">
    <property type="entry name" value="Gas-vesicle_GvpA-like"/>
</dbReference>